<sequence length="100" mass="10575">MMSHPDRQSLSCDIAQHTSKLQSCAISAVSRTAVPLALACTTERSTKESSDIAQHGMQLQSCAISAVSRTAVPLALACTTERSTNACWRAVAVSSHRCSP</sequence>
<gene>
    <name evidence="1" type="ORF">M514_14573</name>
</gene>
<dbReference type="Proteomes" id="UP000030758">
    <property type="component" value="Unassembled WGS sequence"/>
</dbReference>
<name>A0A085NUT7_9BILA</name>
<organism evidence="1">
    <name type="scientific">Trichuris suis</name>
    <name type="common">pig whipworm</name>
    <dbReference type="NCBI Taxonomy" id="68888"/>
    <lineage>
        <taxon>Eukaryota</taxon>
        <taxon>Metazoa</taxon>
        <taxon>Ecdysozoa</taxon>
        <taxon>Nematoda</taxon>
        <taxon>Enoplea</taxon>
        <taxon>Dorylaimia</taxon>
        <taxon>Trichinellida</taxon>
        <taxon>Trichuridae</taxon>
        <taxon>Trichuris</taxon>
    </lineage>
</organism>
<dbReference type="EMBL" id="KL367474">
    <property type="protein sequence ID" value="KFD73233.1"/>
    <property type="molecule type" value="Genomic_DNA"/>
</dbReference>
<dbReference type="AlphaFoldDB" id="A0A085NUT7"/>
<reference evidence="1" key="1">
    <citation type="journal article" date="2014" name="Nat. Genet.">
        <title>Genome and transcriptome of the porcine whipworm Trichuris suis.</title>
        <authorList>
            <person name="Jex A.R."/>
            <person name="Nejsum P."/>
            <person name="Schwarz E.M."/>
            <person name="Hu L."/>
            <person name="Young N.D."/>
            <person name="Hall R.S."/>
            <person name="Korhonen P.K."/>
            <person name="Liao S."/>
            <person name="Thamsborg S."/>
            <person name="Xia J."/>
            <person name="Xu P."/>
            <person name="Wang S."/>
            <person name="Scheerlinck J.P."/>
            <person name="Hofmann A."/>
            <person name="Sternberg P.W."/>
            <person name="Wang J."/>
            <person name="Gasser R.B."/>
        </authorList>
    </citation>
    <scope>NUCLEOTIDE SEQUENCE [LARGE SCALE GENOMIC DNA]</scope>
    <source>
        <strain evidence="1">DCEP-RM93F</strain>
    </source>
</reference>
<evidence type="ECO:0000313" key="1">
    <source>
        <dbReference type="EMBL" id="KFD73233.1"/>
    </source>
</evidence>
<protein>
    <submittedName>
        <fullName evidence="1">Uncharacterized protein</fullName>
    </submittedName>
</protein>
<proteinExistence type="predicted"/>
<accession>A0A085NUT7</accession>